<evidence type="ECO:0000313" key="1">
    <source>
        <dbReference type="Proteomes" id="UP000695007"/>
    </source>
</evidence>
<dbReference type="KEGG" id="csol:105364849"/>
<feature type="non-terminal residue" evidence="2">
    <location>
        <position position="1"/>
    </location>
</feature>
<organism evidence="1 2">
    <name type="scientific">Ceratosolen solmsi marchali</name>
    <dbReference type="NCBI Taxonomy" id="326594"/>
    <lineage>
        <taxon>Eukaryota</taxon>
        <taxon>Metazoa</taxon>
        <taxon>Ecdysozoa</taxon>
        <taxon>Arthropoda</taxon>
        <taxon>Hexapoda</taxon>
        <taxon>Insecta</taxon>
        <taxon>Pterygota</taxon>
        <taxon>Neoptera</taxon>
        <taxon>Endopterygota</taxon>
        <taxon>Hymenoptera</taxon>
        <taxon>Apocrita</taxon>
        <taxon>Proctotrupomorpha</taxon>
        <taxon>Chalcidoidea</taxon>
        <taxon>Agaonidae</taxon>
        <taxon>Agaoninae</taxon>
        <taxon>Ceratosolen</taxon>
    </lineage>
</organism>
<dbReference type="Proteomes" id="UP000695007">
    <property type="component" value="Unplaced"/>
</dbReference>
<sequence>RDVFIGLIGFGEGMKWPRYYTSNNNVNIEGGDINHMTFSNVREALISFQDAKEDKISYKKLKYLRQRLDVELGTFKVTDAYEAAIRYPFRAAAAKVVVGLISLPCEKSPLSPFSFQDYRLFLGRDVYNQLGLTYYHVSPLKDLEVSGKPQKNVIGFDKEYAYTFADSKKKPLEGNAELKSNLALAGADVCAVFAVNTGGAAFSTHNFLEAKPNQQAQYIKVAARRIAENLATVEIDEDCVCGIEVADGYAVELISRPHCKVVNRHDKSRHKPKA</sequence>
<dbReference type="GeneID" id="105364849"/>
<evidence type="ECO:0000313" key="2">
    <source>
        <dbReference type="RefSeq" id="XP_011501184.1"/>
    </source>
</evidence>
<dbReference type="AlphaFoldDB" id="A0AAJ6YN74"/>
<name>A0AAJ6YN74_9HYME</name>
<accession>A0AAJ6YN74</accession>
<protein>
    <submittedName>
        <fullName evidence="2">Apolipophorins-like</fullName>
    </submittedName>
</protein>
<gene>
    <name evidence="2" type="primary">LOC105364849</name>
</gene>
<proteinExistence type="predicted"/>
<keyword evidence="1" id="KW-1185">Reference proteome</keyword>
<reference evidence="2" key="1">
    <citation type="submission" date="2025-08" db="UniProtKB">
        <authorList>
            <consortium name="RefSeq"/>
        </authorList>
    </citation>
    <scope>IDENTIFICATION</scope>
</reference>
<dbReference type="RefSeq" id="XP_011501184.1">
    <property type="nucleotide sequence ID" value="XM_011502882.1"/>
</dbReference>